<sequence>MLEILSIFTGIFGGAVTSIINYFNQKQKNSHEIELRNLDIRMIEVEADKKMQISRVETEGKVELGELDALKESYKEANTSLFDRSYMQTLMSSKWFSWVGALIATSFGVVDFLKHLARPLITYYLLGVSTYLTILCYKLLEKWSTTGALSLPEAYNLFQLSVQSLLYLTISCVAWWFADRRVAKFLMRLDDGNSKTS</sequence>
<organism evidence="2">
    <name type="scientific">viral metagenome</name>
    <dbReference type="NCBI Taxonomy" id="1070528"/>
    <lineage>
        <taxon>unclassified sequences</taxon>
        <taxon>metagenomes</taxon>
        <taxon>organismal metagenomes</taxon>
    </lineage>
</organism>
<dbReference type="AlphaFoldDB" id="A0A6M3JX62"/>
<evidence type="ECO:0000313" key="3">
    <source>
        <dbReference type="EMBL" id="QJA87749.1"/>
    </source>
</evidence>
<evidence type="ECO:0000256" key="1">
    <source>
        <dbReference type="SAM" id="Phobius"/>
    </source>
</evidence>
<proteinExistence type="predicted"/>
<keyword evidence="1" id="KW-0472">Membrane</keyword>
<accession>A0A6M3JX62</accession>
<feature type="transmembrane region" description="Helical" evidence="1">
    <location>
        <begin position="160"/>
        <end position="178"/>
    </location>
</feature>
<protein>
    <submittedName>
        <fullName evidence="2">Uncharacterized protein</fullName>
    </submittedName>
</protein>
<keyword evidence="1" id="KW-1133">Transmembrane helix</keyword>
<evidence type="ECO:0000313" key="2">
    <source>
        <dbReference type="EMBL" id="QJA73255.1"/>
    </source>
</evidence>
<dbReference type="EMBL" id="MT142730">
    <property type="protein sequence ID" value="QJA87749.1"/>
    <property type="molecule type" value="Genomic_DNA"/>
</dbReference>
<gene>
    <name evidence="2" type="ORF">MM415A02422_0012</name>
    <name evidence="3" type="ORF">MM415B02898_0006</name>
</gene>
<keyword evidence="1" id="KW-0812">Transmembrane</keyword>
<name>A0A6M3JX62_9ZZZZ</name>
<reference evidence="2" key="1">
    <citation type="submission" date="2020-03" db="EMBL/GenBank/DDBJ databases">
        <title>The deep terrestrial virosphere.</title>
        <authorList>
            <person name="Holmfeldt K."/>
            <person name="Nilsson E."/>
            <person name="Simone D."/>
            <person name="Lopez-Fernandez M."/>
            <person name="Wu X."/>
            <person name="de Brujin I."/>
            <person name="Lundin D."/>
            <person name="Andersson A."/>
            <person name="Bertilsson S."/>
            <person name="Dopson M."/>
        </authorList>
    </citation>
    <scope>NUCLEOTIDE SEQUENCE</scope>
    <source>
        <strain evidence="2">MM415A02422</strain>
        <strain evidence="3">MM415B02898</strain>
    </source>
</reference>
<dbReference type="EMBL" id="MT142013">
    <property type="protein sequence ID" value="QJA73255.1"/>
    <property type="molecule type" value="Genomic_DNA"/>
</dbReference>
<feature type="transmembrane region" description="Helical" evidence="1">
    <location>
        <begin position="95"/>
        <end position="113"/>
    </location>
</feature>